<feature type="domain" description="RNA polymerase sigma-70 region 4" evidence="8">
    <location>
        <begin position="218"/>
        <end position="266"/>
    </location>
</feature>
<dbReference type="NCBIfam" id="TIGR02980">
    <property type="entry name" value="SigBFG"/>
    <property type="match status" value="1"/>
</dbReference>
<proteinExistence type="predicted"/>
<comment type="caution">
    <text evidence="9">The sequence shown here is derived from an EMBL/GenBank/DDBJ whole genome shotgun (WGS) entry which is preliminary data.</text>
</comment>
<keyword evidence="1" id="KW-0805">Transcription regulation</keyword>
<dbReference type="Pfam" id="PF04545">
    <property type="entry name" value="Sigma70_r4"/>
    <property type="match status" value="1"/>
</dbReference>
<protein>
    <submittedName>
        <fullName evidence="9">RNA polymerase sigma-B factor</fullName>
    </submittedName>
</protein>
<dbReference type="InterPro" id="IPR014322">
    <property type="entry name" value="RNA_pol_sigma-B/F/G"/>
</dbReference>
<keyword evidence="2" id="KW-0731">Sigma factor</keyword>
<dbReference type="Proteomes" id="UP000240542">
    <property type="component" value="Unassembled WGS sequence"/>
</dbReference>
<dbReference type="GO" id="GO:0016987">
    <property type="term" value="F:sigma factor activity"/>
    <property type="evidence" value="ECO:0007669"/>
    <property type="project" value="UniProtKB-KW"/>
</dbReference>
<dbReference type="Pfam" id="PF04539">
    <property type="entry name" value="Sigma70_r3"/>
    <property type="match status" value="1"/>
</dbReference>
<dbReference type="InterPro" id="IPR013325">
    <property type="entry name" value="RNA_pol_sigma_r2"/>
</dbReference>
<evidence type="ECO:0000259" key="8">
    <source>
        <dbReference type="Pfam" id="PF04545"/>
    </source>
</evidence>
<dbReference type="Gene3D" id="1.20.120.1810">
    <property type="match status" value="1"/>
</dbReference>
<dbReference type="RefSeq" id="WP_106581490.1">
    <property type="nucleotide sequence ID" value="NZ_PYGA01000002.1"/>
</dbReference>
<dbReference type="GO" id="GO:0006352">
    <property type="term" value="P:DNA-templated transcription initiation"/>
    <property type="evidence" value="ECO:0007669"/>
    <property type="project" value="InterPro"/>
</dbReference>
<feature type="domain" description="RNA polymerase sigma-70 region 3" evidence="6">
    <location>
        <begin position="130"/>
        <end position="202"/>
    </location>
</feature>
<dbReference type="InterPro" id="IPR007627">
    <property type="entry name" value="RNA_pol_sigma70_r2"/>
</dbReference>
<keyword evidence="10" id="KW-1185">Reference proteome</keyword>
<gene>
    <name evidence="9" type="ORF">CLV63_102266</name>
</gene>
<dbReference type="SUPFAM" id="SSF88659">
    <property type="entry name" value="Sigma3 and sigma4 domains of RNA polymerase sigma factors"/>
    <property type="match status" value="2"/>
</dbReference>
<evidence type="ECO:0000259" key="6">
    <source>
        <dbReference type="Pfam" id="PF04539"/>
    </source>
</evidence>
<evidence type="ECO:0000256" key="2">
    <source>
        <dbReference type="ARBA" id="ARBA00023082"/>
    </source>
</evidence>
<dbReference type="AlphaFoldDB" id="A0A2P8DSE3"/>
<dbReference type="CDD" id="cd06171">
    <property type="entry name" value="Sigma70_r4"/>
    <property type="match status" value="1"/>
</dbReference>
<dbReference type="InterPro" id="IPR000943">
    <property type="entry name" value="RNA_pol_sigma70"/>
</dbReference>
<evidence type="ECO:0000313" key="9">
    <source>
        <dbReference type="EMBL" id="PSL00139.1"/>
    </source>
</evidence>
<evidence type="ECO:0000313" key="10">
    <source>
        <dbReference type="Proteomes" id="UP000240542"/>
    </source>
</evidence>
<name>A0A2P8DSE3_9ACTN</name>
<feature type="domain" description="RNA polymerase sigma-70 region 2" evidence="7">
    <location>
        <begin position="52"/>
        <end position="120"/>
    </location>
</feature>
<dbReference type="SUPFAM" id="SSF88946">
    <property type="entry name" value="Sigma2 domain of RNA polymerase sigma factors"/>
    <property type="match status" value="1"/>
</dbReference>
<dbReference type="PANTHER" id="PTHR30385:SF4">
    <property type="entry name" value="RNA POLYMERASE SIGMA-E FACTOR"/>
    <property type="match status" value="1"/>
</dbReference>
<dbReference type="PRINTS" id="PR00046">
    <property type="entry name" value="SIGMA70FCT"/>
</dbReference>
<evidence type="ECO:0000256" key="3">
    <source>
        <dbReference type="ARBA" id="ARBA00023125"/>
    </source>
</evidence>
<dbReference type="OrthoDB" id="9804285at2"/>
<keyword evidence="3" id="KW-0238">DNA-binding</keyword>
<dbReference type="NCBIfam" id="TIGR02937">
    <property type="entry name" value="sigma70-ECF"/>
    <property type="match status" value="1"/>
</dbReference>
<reference evidence="9 10" key="1">
    <citation type="submission" date="2018-03" db="EMBL/GenBank/DDBJ databases">
        <title>Genomic Encyclopedia of Archaeal and Bacterial Type Strains, Phase II (KMG-II): from individual species to whole genera.</title>
        <authorList>
            <person name="Goeker M."/>
        </authorList>
    </citation>
    <scope>NUCLEOTIDE SEQUENCE [LARGE SCALE GENOMIC DNA]</scope>
    <source>
        <strain evidence="9 10">DSM 45312</strain>
    </source>
</reference>
<dbReference type="Pfam" id="PF04542">
    <property type="entry name" value="Sigma70_r2"/>
    <property type="match status" value="1"/>
</dbReference>
<evidence type="ECO:0000256" key="5">
    <source>
        <dbReference type="SAM" id="MobiDB-lite"/>
    </source>
</evidence>
<organism evidence="9 10">
    <name type="scientific">Murinocardiopsis flavida</name>
    <dbReference type="NCBI Taxonomy" id="645275"/>
    <lineage>
        <taxon>Bacteria</taxon>
        <taxon>Bacillati</taxon>
        <taxon>Actinomycetota</taxon>
        <taxon>Actinomycetes</taxon>
        <taxon>Streptosporangiales</taxon>
        <taxon>Nocardiopsidaceae</taxon>
        <taxon>Murinocardiopsis</taxon>
    </lineage>
</organism>
<dbReference type="PANTHER" id="PTHR30385">
    <property type="entry name" value="SIGMA FACTOR F FLAGELLAR"/>
    <property type="match status" value="1"/>
</dbReference>
<accession>A0A2P8DSE3</accession>
<dbReference type="EMBL" id="PYGA01000002">
    <property type="protein sequence ID" value="PSL00139.1"/>
    <property type="molecule type" value="Genomic_DNA"/>
</dbReference>
<dbReference type="Gene3D" id="1.10.10.10">
    <property type="entry name" value="Winged helix-like DNA-binding domain superfamily/Winged helix DNA-binding domain"/>
    <property type="match status" value="2"/>
</dbReference>
<dbReference type="InterPro" id="IPR007624">
    <property type="entry name" value="RNA_pol_sigma70_r3"/>
</dbReference>
<dbReference type="InterPro" id="IPR007630">
    <property type="entry name" value="RNA_pol_sigma70_r4"/>
</dbReference>
<evidence type="ECO:0000256" key="1">
    <source>
        <dbReference type="ARBA" id="ARBA00023015"/>
    </source>
</evidence>
<dbReference type="InterPro" id="IPR036388">
    <property type="entry name" value="WH-like_DNA-bd_sf"/>
</dbReference>
<evidence type="ECO:0000259" key="7">
    <source>
        <dbReference type="Pfam" id="PF04542"/>
    </source>
</evidence>
<sequence length="273" mass="30629">MSVIDHRTPRARVDRTRAGEPRDRHSTEELLHNYAALPEGHPRRSVLQDSIVAEFAPWVARQARRYGNRGEPLDDLRQAGMVGLVKAVQGFRPSMERPFVSYATPMVVGEIKRHFRDRTWAVHVPRRLQEKRSELNRFTVEFTQRTGRAPTTTEIAESLHVDEAEAGEVVTAAAAYSTASLDMPVGDADGGDISLGDTMGQDDAEVEGVVDREALKAAMHSLEPRDLRIVLLRFFGNKTQSEIAESVGISQMHVSRLISRALRRLRREMDPEA</sequence>
<feature type="region of interest" description="Disordered" evidence="5">
    <location>
        <begin position="1"/>
        <end position="25"/>
    </location>
</feature>
<dbReference type="InterPro" id="IPR014284">
    <property type="entry name" value="RNA_pol_sigma-70_dom"/>
</dbReference>
<evidence type="ECO:0000256" key="4">
    <source>
        <dbReference type="ARBA" id="ARBA00023163"/>
    </source>
</evidence>
<dbReference type="InterPro" id="IPR013324">
    <property type="entry name" value="RNA_pol_sigma_r3/r4-like"/>
</dbReference>
<keyword evidence="4" id="KW-0804">Transcription</keyword>
<dbReference type="GO" id="GO:0003677">
    <property type="term" value="F:DNA binding"/>
    <property type="evidence" value="ECO:0007669"/>
    <property type="project" value="UniProtKB-KW"/>
</dbReference>